<dbReference type="STRING" id="745411.B3C1_11764"/>
<evidence type="ECO:0000256" key="1">
    <source>
        <dbReference type="SAM" id="SignalP"/>
    </source>
</evidence>
<sequence length="274" mass="29121">MKSYALLSLLFAPLASLALPLNLDGPIEQGALIRGKTAPGAKVTLDGKVLKTSPQGDFVLGFGRDDKGPHLLAVALGDDSAHRKLVPKTRQYRLQKVNGVPERTVNPPEAVQARIRMEAAKVAKVRAETSNRLDFTAPLRWPLTGPITGVYGSQRIYNGTPKAPHFGVDVAAPTGTQVLAPWAGKVVLAEPDLYFSGGTLILDHGHGVSSTFLHLSALDVSPGQEVKAGDPIAKVGATGRATGPHLDWRLNWYEVRLDPALIAPPMPKGEGAPH</sequence>
<dbReference type="InterPro" id="IPR016047">
    <property type="entry name" value="M23ase_b-sheet_dom"/>
</dbReference>
<feature type="chain" id="PRO_5003861330" evidence="1">
    <location>
        <begin position="19"/>
        <end position="274"/>
    </location>
</feature>
<evidence type="ECO:0000313" key="3">
    <source>
        <dbReference type="EMBL" id="EKE72247.1"/>
    </source>
</evidence>
<dbReference type="Gene3D" id="2.70.70.10">
    <property type="entry name" value="Glucose Permease (Domain IIA)"/>
    <property type="match status" value="1"/>
</dbReference>
<dbReference type="PANTHER" id="PTHR21666">
    <property type="entry name" value="PEPTIDASE-RELATED"/>
    <property type="match status" value="1"/>
</dbReference>
<comment type="caution">
    <text evidence="3">The sequence shown here is derived from an EMBL/GenBank/DDBJ whole genome shotgun (WGS) entry which is preliminary data.</text>
</comment>
<organism evidence="3 4">
    <name type="scientific">Gallaecimonas xiamenensis 3-C-1</name>
    <dbReference type="NCBI Taxonomy" id="745411"/>
    <lineage>
        <taxon>Bacteria</taxon>
        <taxon>Pseudomonadati</taxon>
        <taxon>Pseudomonadota</taxon>
        <taxon>Gammaproteobacteria</taxon>
        <taxon>Enterobacterales</taxon>
        <taxon>Gallaecimonadaceae</taxon>
        <taxon>Gallaecimonas</taxon>
    </lineage>
</organism>
<dbReference type="CDD" id="cd12797">
    <property type="entry name" value="M23_peptidase"/>
    <property type="match status" value="1"/>
</dbReference>
<dbReference type="InterPro" id="IPR011055">
    <property type="entry name" value="Dup_hybrid_motif"/>
</dbReference>
<keyword evidence="1" id="KW-0732">Signal</keyword>
<dbReference type="AlphaFoldDB" id="K2JBT2"/>
<dbReference type="PATRIC" id="fig|745411.4.peg.2315"/>
<dbReference type="InterPro" id="IPR050570">
    <property type="entry name" value="Cell_wall_metabolism_enzyme"/>
</dbReference>
<name>K2JBT2_9GAMM</name>
<dbReference type="EMBL" id="AMRI01000015">
    <property type="protein sequence ID" value="EKE72247.1"/>
    <property type="molecule type" value="Genomic_DNA"/>
</dbReference>
<dbReference type="Pfam" id="PF01551">
    <property type="entry name" value="Peptidase_M23"/>
    <property type="match status" value="1"/>
</dbReference>
<dbReference type="GO" id="GO:0004222">
    <property type="term" value="F:metalloendopeptidase activity"/>
    <property type="evidence" value="ECO:0007669"/>
    <property type="project" value="TreeGrafter"/>
</dbReference>
<dbReference type="Proteomes" id="UP000006755">
    <property type="component" value="Unassembled WGS sequence"/>
</dbReference>
<dbReference type="FunFam" id="2.70.70.10:FF:000019">
    <property type="entry name" value="M23 family peptidase"/>
    <property type="match status" value="1"/>
</dbReference>
<accession>K2JBT2</accession>
<protein>
    <submittedName>
        <fullName evidence="3">Peptidase M23</fullName>
    </submittedName>
</protein>
<dbReference type="RefSeq" id="WP_008485040.1">
    <property type="nucleotide sequence ID" value="NZ_AMRI01000015.1"/>
</dbReference>
<keyword evidence="4" id="KW-1185">Reference proteome</keyword>
<reference evidence="3 4" key="1">
    <citation type="journal article" date="2012" name="J. Bacteriol.">
        <title>Genome Sequence of Gallaecimonas xiamenensis Type Strain 3-C-1.</title>
        <authorList>
            <person name="Lai Q."/>
            <person name="Wang L."/>
            <person name="Wang W."/>
            <person name="Shao Z."/>
        </authorList>
    </citation>
    <scope>NUCLEOTIDE SEQUENCE [LARGE SCALE GENOMIC DNA]</scope>
    <source>
        <strain evidence="3 4">3-C-1</strain>
    </source>
</reference>
<evidence type="ECO:0000313" key="4">
    <source>
        <dbReference type="Proteomes" id="UP000006755"/>
    </source>
</evidence>
<evidence type="ECO:0000259" key="2">
    <source>
        <dbReference type="Pfam" id="PF01551"/>
    </source>
</evidence>
<gene>
    <name evidence="3" type="ORF">B3C1_11764</name>
</gene>
<dbReference type="eggNOG" id="COG0739">
    <property type="taxonomic scope" value="Bacteria"/>
</dbReference>
<feature type="signal peptide" evidence="1">
    <location>
        <begin position="1"/>
        <end position="18"/>
    </location>
</feature>
<proteinExistence type="predicted"/>
<feature type="domain" description="M23ase beta-sheet core" evidence="2">
    <location>
        <begin position="164"/>
        <end position="259"/>
    </location>
</feature>
<dbReference type="OrthoDB" id="9805070at2"/>
<dbReference type="SUPFAM" id="SSF51261">
    <property type="entry name" value="Duplicated hybrid motif"/>
    <property type="match status" value="1"/>
</dbReference>
<dbReference type="PANTHER" id="PTHR21666:SF285">
    <property type="entry name" value="M23 FAMILY METALLOPEPTIDASE"/>
    <property type="match status" value="1"/>
</dbReference>